<dbReference type="RefSeq" id="WP_072859962.1">
    <property type="nucleotide sequence ID" value="NZ_FQUX01000001.1"/>
</dbReference>
<evidence type="ECO:0000313" key="2">
    <source>
        <dbReference type="EMBL" id="SHE45135.1"/>
    </source>
</evidence>
<evidence type="ECO:0000256" key="1">
    <source>
        <dbReference type="SAM" id="Phobius"/>
    </source>
</evidence>
<keyword evidence="1" id="KW-0812">Transmembrane</keyword>
<gene>
    <name evidence="2" type="ORF">SAMN03080594_101289</name>
</gene>
<dbReference type="OrthoDB" id="3173919at2"/>
<proteinExistence type="predicted"/>
<reference evidence="3" key="1">
    <citation type="submission" date="2016-11" db="EMBL/GenBank/DDBJ databases">
        <authorList>
            <person name="Varghese N."/>
            <person name="Submissions S."/>
        </authorList>
    </citation>
    <scope>NUCLEOTIDE SEQUENCE [LARGE SCALE GENOMIC DNA]</scope>
    <source>
        <strain evidence="3">DSM 17539</strain>
    </source>
</reference>
<dbReference type="EMBL" id="FQUX01000001">
    <property type="protein sequence ID" value="SHE45135.1"/>
    <property type="molecule type" value="Genomic_DNA"/>
</dbReference>
<dbReference type="AlphaFoldDB" id="A0A1M4TL60"/>
<dbReference type="InterPro" id="IPR025962">
    <property type="entry name" value="SdpI/YhfL"/>
</dbReference>
<evidence type="ECO:0000313" key="3">
    <source>
        <dbReference type="Proteomes" id="UP000184406"/>
    </source>
</evidence>
<feature type="transmembrane region" description="Helical" evidence="1">
    <location>
        <begin position="6"/>
        <end position="23"/>
    </location>
</feature>
<keyword evidence="1" id="KW-1133">Transmembrane helix</keyword>
<organism evidence="2 3">
    <name type="scientific">Arenibacter palladensis</name>
    <dbReference type="NCBI Taxonomy" id="237373"/>
    <lineage>
        <taxon>Bacteria</taxon>
        <taxon>Pseudomonadati</taxon>
        <taxon>Bacteroidota</taxon>
        <taxon>Flavobacteriia</taxon>
        <taxon>Flavobacteriales</taxon>
        <taxon>Flavobacteriaceae</taxon>
        <taxon>Arenibacter</taxon>
    </lineage>
</organism>
<dbReference type="Proteomes" id="UP000184406">
    <property type="component" value="Unassembled WGS sequence"/>
</dbReference>
<protein>
    <submittedName>
        <fullName evidence="2">SdpI/YhfL protein family protein</fullName>
    </submittedName>
</protein>
<name>A0A1M4TL60_9FLAO</name>
<keyword evidence="3" id="KW-1185">Reference proteome</keyword>
<sequence length="125" mass="14485">MEWVFFCSATAPGLVLTIISWIYKVHPPKSINYLYGYRTRRSMRNQETWDFANYIGAKMMLWVGISTFIAGVIAYFITPRWAMGISAFFLIVAIFAGIFWCERQLRINFDKNGRPLLDKDPSNLG</sequence>
<keyword evidence="1" id="KW-0472">Membrane</keyword>
<feature type="transmembrane region" description="Helical" evidence="1">
    <location>
        <begin position="83"/>
        <end position="101"/>
    </location>
</feature>
<dbReference type="Pfam" id="PF13630">
    <property type="entry name" value="SdpI"/>
    <property type="match status" value="1"/>
</dbReference>
<accession>A0A1M4TL60</accession>
<feature type="transmembrane region" description="Helical" evidence="1">
    <location>
        <begin position="51"/>
        <end position="77"/>
    </location>
</feature>